<keyword evidence="4" id="KW-1185">Reference proteome</keyword>
<dbReference type="AlphaFoldDB" id="A0A4Z2BRJ4"/>
<feature type="compositionally biased region" description="Polar residues" evidence="1">
    <location>
        <begin position="23"/>
        <end position="40"/>
    </location>
</feature>
<dbReference type="EMBL" id="SWLE01000012">
    <property type="protein sequence ID" value="TNM94328.1"/>
    <property type="molecule type" value="Genomic_DNA"/>
</dbReference>
<dbReference type="InterPro" id="IPR029383">
    <property type="entry name" value="ARL6IP6"/>
</dbReference>
<keyword evidence="2" id="KW-0812">Transmembrane</keyword>
<organism evidence="3 4">
    <name type="scientific">Takifugu bimaculatus</name>
    <dbReference type="NCBI Taxonomy" id="433685"/>
    <lineage>
        <taxon>Eukaryota</taxon>
        <taxon>Metazoa</taxon>
        <taxon>Chordata</taxon>
        <taxon>Craniata</taxon>
        <taxon>Vertebrata</taxon>
        <taxon>Euteleostomi</taxon>
        <taxon>Actinopterygii</taxon>
        <taxon>Neopterygii</taxon>
        <taxon>Teleostei</taxon>
        <taxon>Neoteleostei</taxon>
        <taxon>Acanthomorphata</taxon>
        <taxon>Eupercaria</taxon>
        <taxon>Tetraodontiformes</taxon>
        <taxon>Tetradontoidea</taxon>
        <taxon>Tetraodontidae</taxon>
        <taxon>Takifugu</taxon>
    </lineage>
</organism>
<evidence type="ECO:0000313" key="3">
    <source>
        <dbReference type="EMBL" id="TNM94328.1"/>
    </source>
</evidence>
<accession>A0A4Z2BRJ4</accession>
<sequence length="198" mass="21412">MGNTMISEAGGNNSPADAKKLHQQSNEVSNYNKNGSSFSQDEPEPKDPEVSGQNPDQRPLEPVALQLRTRTGPRLWWSVGISVLGSVAAMMAIGCFCALVYPIIKELRAETVRGQDGTQQRILGFWSILVLSVSIGGICWVFSWTLTCIDSREGSAGLALSLTQDKCREASLRDSNLDLGVAVLNGIIGFLTVIWSLT</sequence>
<proteinExistence type="predicted"/>
<dbReference type="PANTHER" id="PTHR28640">
    <property type="entry name" value="ADP-RIBOSYLATION FACTOR-LIKE PROTEIN 6-INTERACTING PROTEIN 6"/>
    <property type="match status" value="1"/>
</dbReference>
<keyword evidence="2" id="KW-1133">Transmembrane helix</keyword>
<keyword evidence="2" id="KW-0472">Membrane</keyword>
<reference evidence="3 4" key="1">
    <citation type="submission" date="2019-04" db="EMBL/GenBank/DDBJ databases">
        <title>The sequence and de novo assembly of Takifugu bimaculatus genome using PacBio and Hi-C technologies.</title>
        <authorList>
            <person name="Xu P."/>
            <person name="Liu B."/>
            <person name="Zhou Z."/>
        </authorList>
    </citation>
    <scope>NUCLEOTIDE SEQUENCE [LARGE SCALE GENOMIC DNA]</scope>
    <source>
        <strain evidence="3">TB-2018</strain>
        <tissue evidence="3">Muscle</tissue>
    </source>
</reference>
<feature type="transmembrane region" description="Helical" evidence="2">
    <location>
        <begin position="75"/>
        <end position="101"/>
    </location>
</feature>
<gene>
    <name evidence="3" type="ORF">fugu_002504</name>
</gene>
<evidence type="ECO:0008006" key="5">
    <source>
        <dbReference type="Google" id="ProtNLM"/>
    </source>
</evidence>
<evidence type="ECO:0000313" key="4">
    <source>
        <dbReference type="Proteomes" id="UP000516260"/>
    </source>
</evidence>
<comment type="caution">
    <text evidence="3">The sequence shown here is derived from an EMBL/GenBank/DDBJ whole genome shotgun (WGS) entry which is preliminary data.</text>
</comment>
<feature type="transmembrane region" description="Helical" evidence="2">
    <location>
        <begin position="179"/>
        <end position="197"/>
    </location>
</feature>
<dbReference type="Proteomes" id="UP000516260">
    <property type="component" value="Chromosome 2"/>
</dbReference>
<dbReference type="PANTHER" id="PTHR28640:SF1">
    <property type="entry name" value="ADP-RIBOSYLATION FACTOR-LIKE PROTEIN 6-INTERACTING PROTEIN 6"/>
    <property type="match status" value="1"/>
</dbReference>
<feature type="region of interest" description="Disordered" evidence="1">
    <location>
        <begin position="1"/>
        <end position="60"/>
    </location>
</feature>
<name>A0A4Z2BRJ4_9TELE</name>
<evidence type="ECO:0000256" key="2">
    <source>
        <dbReference type="SAM" id="Phobius"/>
    </source>
</evidence>
<protein>
    <recommendedName>
        <fullName evidence="5">ADP-ribosylation factor-like protein 6-interacting protein 6</fullName>
    </recommendedName>
</protein>
<feature type="compositionally biased region" description="Polar residues" evidence="1">
    <location>
        <begin position="1"/>
        <end position="15"/>
    </location>
</feature>
<evidence type="ECO:0000256" key="1">
    <source>
        <dbReference type="SAM" id="MobiDB-lite"/>
    </source>
</evidence>
<feature type="transmembrane region" description="Helical" evidence="2">
    <location>
        <begin position="122"/>
        <end position="143"/>
    </location>
</feature>